<gene>
    <name evidence="1" type="ORF">Mal48_13450</name>
</gene>
<evidence type="ECO:0000313" key="1">
    <source>
        <dbReference type="EMBL" id="QDT32104.1"/>
    </source>
</evidence>
<keyword evidence="2" id="KW-1185">Reference proteome</keyword>
<proteinExistence type="predicted"/>
<dbReference type="AlphaFoldDB" id="A0A517QKH8"/>
<reference evidence="1 2" key="1">
    <citation type="submission" date="2019-02" db="EMBL/GenBank/DDBJ databases">
        <title>Deep-cultivation of Planctomycetes and their phenomic and genomic characterization uncovers novel biology.</title>
        <authorList>
            <person name="Wiegand S."/>
            <person name="Jogler M."/>
            <person name="Boedeker C."/>
            <person name="Pinto D."/>
            <person name="Vollmers J."/>
            <person name="Rivas-Marin E."/>
            <person name="Kohn T."/>
            <person name="Peeters S.H."/>
            <person name="Heuer A."/>
            <person name="Rast P."/>
            <person name="Oberbeckmann S."/>
            <person name="Bunk B."/>
            <person name="Jeske O."/>
            <person name="Meyerdierks A."/>
            <person name="Storesund J.E."/>
            <person name="Kallscheuer N."/>
            <person name="Luecker S."/>
            <person name="Lage O.M."/>
            <person name="Pohl T."/>
            <person name="Merkel B.J."/>
            <person name="Hornburger P."/>
            <person name="Mueller R.-W."/>
            <person name="Bruemmer F."/>
            <person name="Labrenz M."/>
            <person name="Spormann A.M."/>
            <person name="Op den Camp H."/>
            <person name="Overmann J."/>
            <person name="Amann R."/>
            <person name="Jetten M.S.M."/>
            <person name="Mascher T."/>
            <person name="Medema M.H."/>
            <person name="Devos D.P."/>
            <person name="Kaster A.-K."/>
            <person name="Ovreas L."/>
            <person name="Rohde M."/>
            <person name="Galperin M.Y."/>
            <person name="Jogler C."/>
        </authorList>
    </citation>
    <scope>NUCLEOTIDE SEQUENCE [LARGE SCALE GENOMIC DNA]</scope>
    <source>
        <strain evidence="1 2">Mal48</strain>
    </source>
</reference>
<protein>
    <submittedName>
        <fullName evidence="1">Uncharacterized protein</fullName>
    </submittedName>
</protein>
<organism evidence="1 2">
    <name type="scientific">Thalassoglobus polymorphus</name>
    <dbReference type="NCBI Taxonomy" id="2527994"/>
    <lineage>
        <taxon>Bacteria</taxon>
        <taxon>Pseudomonadati</taxon>
        <taxon>Planctomycetota</taxon>
        <taxon>Planctomycetia</taxon>
        <taxon>Planctomycetales</taxon>
        <taxon>Planctomycetaceae</taxon>
        <taxon>Thalassoglobus</taxon>
    </lineage>
</organism>
<evidence type="ECO:0000313" key="2">
    <source>
        <dbReference type="Proteomes" id="UP000315724"/>
    </source>
</evidence>
<dbReference type="EMBL" id="CP036267">
    <property type="protein sequence ID" value="QDT32104.1"/>
    <property type="molecule type" value="Genomic_DNA"/>
</dbReference>
<sequence length="46" mass="4951">MICIGSTVLREYFLAGNFMCSARAKPISVLTIGLKVLLCGELSLMS</sequence>
<accession>A0A517QKH8</accession>
<dbReference type="KEGG" id="tpol:Mal48_13450"/>
<dbReference type="Proteomes" id="UP000315724">
    <property type="component" value="Chromosome"/>
</dbReference>
<name>A0A517QKH8_9PLAN</name>